<evidence type="ECO:0000313" key="7">
    <source>
        <dbReference type="EMBL" id="KPV74203.1"/>
    </source>
</evidence>
<dbReference type="GeneID" id="28977580"/>
<reference evidence="7 8" key="1">
    <citation type="journal article" date="2015" name="Front. Microbiol.">
        <title>Genome sequence of the plant growth promoting endophytic yeast Rhodotorula graminis WP1.</title>
        <authorList>
            <person name="Firrincieli A."/>
            <person name="Otillar R."/>
            <person name="Salamov A."/>
            <person name="Schmutz J."/>
            <person name="Khan Z."/>
            <person name="Redman R.S."/>
            <person name="Fleck N.D."/>
            <person name="Lindquist E."/>
            <person name="Grigoriev I.V."/>
            <person name="Doty S.L."/>
        </authorList>
    </citation>
    <scope>NUCLEOTIDE SEQUENCE [LARGE SCALE GENOMIC DNA]</scope>
    <source>
        <strain evidence="7 8">WP1</strain>
    </source>
</reference>
<dbReference type="GO" id="GO:0007015">
    <property type="term" value="P:actin filament organization"/>
    <property type="evidence" value="ECO:0007669"/>
    <property type="project" value="TreeGrafter"/>
</dbReference>
<dbReference type="PANTHER" id="PTHR12771:SF56">
    <property type="entry name" value="CED-12"/>
    <property type="match status" value="1"/>
</dbReference>
<evidence type="ECO:0000256" key="1">
    <source>
        <dbReference type="ARBA" id="ARBA00022703"/>
    </source>
</evidence>
<accession>A0A194S0F1</accession>
<keyword evidence="2" id="KW-0581">Phagocytosis</keyword>
<evidence type="ECO:0000256" key="4">
    <source>
        <dbReference type="ARBA" id="ARBA00024863"/>
    </source>
</evidence>
<evidence type="ECO:0000256" key="5">
    <source>
        <dbReference type="SAM" id="MobiDB-lite"/>
    </source>
</evidence>
<feature type="compositionally biased region" description="Low complexity" evidence="5">
    <location>
        <begin position="571"/>
        <end position="584"/>
    </location>
</feature>
<dbReference type="OMA" id="CPHMKDL"/>
<feature type="region of interest" description="Disordered" evidence="5">
    <location>
        <begin position="571"/>
        <end position="592"/>
    </location>
</feature>
<feature type="domain" description="ELMO" evidence="6">
    <location>
        <begin position="319"/>
        <end position="473"/>
    </location>
</feature>
<dbReference type="InterPro" id="IPR001849">
    <property type="entry name" value="PH_domain"/>
</dbReference>
<dbReference type="GO" id="GO:0005886">
    <property type="term" value="C:plasma membrane"/>
    <property type="evidence" value="ECO:0007669"/>
    <property type="project" value="TreeGrafter"/>
</dbReference>
<evidence type="ECO:0000256" key="2">
    <source>
        <dbReference type="ARBA" id="ARBA00022907"/>
    </source>
</evidence>
<dbReference type="InterPro" id="IPR050868">
    <property type="entry name" value="ELMO_domain-containing"/>
</dbReference>
<proteinExistence type="predicted"/>
<dbReference type="Proteomes" id="UP000053890">
    <property type="component" value="Unassembled WGS sequence"/>
</dbReference>
<dbReference type="STRING" id="578459.A0A194S0F1"/>
<protein>
    <recommendedName>
        <fullName evidence="6">ELMO domain-containing protein</fullName>
    </recommendedName>
</protein>
<organism evidence="7 8">
    <name type="scientific">Rhodotorula graminis (strain WP1)</name>
    <dbReference type="NCBI Taxonomy" id="578459"/>
    <lineage>
        <taxon>Eukaryota</taxon>
        <taxon>Fungi</taxon>
        <taxon>Dikarya</taxon>
        <taxon>Basidiomycota</taxon>
        <taxon>Pucciniomycotina</taxon>
        <taxon>Microbotryomycetes</taxon>
        <taxon>Sporidiobolales</taxon>
        <taxon>Sporidiobolaceae</taxon>
        <taxon>Rhodotorula</taxon>
    </lineage>
</organism>
<comment type="function">
    <text evidence="4">Involved in cytoskeletal rearrangements required for phagocytosis of apoptotic cells and cell motility. Acts in association with DOCK1 and CRK. Was initially proposed to be required in complex with DOCK1 to activate Rac Rho small GTPases. May enhance the guanine nucleotide exchange factor (GEF) activity of DOCK1.</text>
</comment>
<dbReference type="Pfam" id="PF11841">
    <property type="entry name" value="ELMO_ARM"/>
    <property type="match status" value="1"/>
</dbReference>
<dbReference type="GO" id="GO:0048870">
    <property type="term" value="P:cell motility"/>
    <property type="evidence" value="ECO:0007669"/>
    <property type="project" value="TreeGrafter"/>
</dbReference>
<dbReference type="InterPro" id="IPR011989">
    <property type="entry name" value="ARM-like"/>
</dbReference>
<dbReference type="PROSITE" id="PS51335">
    <property type="entry name" value="ELMO"/>
    <property type="match status" value="1"/>
</dbReference>
<keyword evidence="8" id="KW-1185">Reference proteome</keyword>
<gene>
    <name evidence="7" type="ORF">RHOBADRAFT_54055</name>
</gene>
<dbReference type="InterPro" id="IPR006816">
    <property type="entry name" value="ELMO_dom"/>
</dbReference>
<sequence>MATPPRAHYFHYGQRNVKARIDPEVPLDEILRQLCAAPQLAVTEPPALFALRERDSGTLVTKDNMRSLLGKATTFQLVSSPRLEAVELIDKLSSTDPAVLKPATFSLRTRIQERAFLDQFVARRGVAALQGVVGRSSGNTLAYALLSLQTLLELENDGWGGLDRAFVARVVDIIATERLINITRPATAILRRLASQPILAPSSPSTSAAATAASRSGFVVVFEAILVQPDFLRIVVERLAGGDVEVTNLSLALLDTLLRGSTELGDLRLADELDTLDAWRAIGKLLDGTKGADLNLLLSLQSNLVASLRLAFATPIAEEHFPHFDQLWIASRLDDVDESNRWRRLGFVSESPQWEFSRTGLLGLKALRRFADEEQNEFSQTLQDQAARPESRRCPLSTLSNSALVVLGDYFALASSSTPPSPSTSPSPYLFRFYDLHALVVQFLVRLWTESDASLSDLERIAALGRSQVAFVLGPPPQVAASSSAIAGGAVQGGGARQDKTWFTIRSEFLTAEYRQVRERQMREMEIEDDLLSKAPVRNLRGRLYLESFEFVRNQRIMCLHEGAWFLCSPSSSSPPSATSSRRPSGSHKVGAAAGHSTWRFYRLAESRKTLHWREATERRTVRPGLEELPEKIDVAMITDVVPSTSSSANQQRPLRVSQVGGLGRPGSSTWAAPPSGPPSRISFLSSKEAFSNGANPSASATSLSFTLVGAHGPLATLAASSPSLYSEWLDGLSLLLPNGAISTPDTAAYVQALTEIAVKVKLLDLSGERVEVQTREQVKGVPASTDFFYANSL</sequence>
<evidence type="ECO:0000259" key="6">
    <source>
        <dbReference type="PROSITE" id="PS51335"/>
    </source>
</evidence>
<dbReference type="OrthoDB" id="28413at2759"/>
<dbReference type="EMBL" id="KQ474080">
    <property type="protein sequence ID" value="KPV74203.1"/>
    <property type="molecule type" value="Genomic_DNA"/>
</dbReference>
<name>A0A194S0F1_RHOGW</name>
<dbReference type="Pfam" id="PF04727">
    <property type="entry name" value="ELMO_CED12"/>
    <property type="match status" value="1"/>
</dbReference>
<dbReference type="Gene3D" id="2.30.29.30">
    <property type="entry name" value="Pleckstrin-homology domain (PH domain)/Phosphotyrosine-binding domain (PTB)"/>
    <property type="match status" value="1"/>
</dbReference>
<feature type="region of interest" description="Disordered" evidence="5">
    <location>
        <begin position="659"/>
        <end position="679"/>
    </location>
</feature>
<keyword evidence="1" id="KW-0053">Apoptosis</keyword>
<evidence type="ECO:0000313" key="8">
    <source>
        <dbReference type="Proteomes" id="UP000053890"/>
    </source>
</evidence>
<dbReference type="Gene3D" id="1.25.10.10">
    <property type="entry name" value="Leucine-rich Repeat Variant"/>
    <property type="match status" value="1"/>
</dbReference>
<dbReference type="AlphaFoldDB" id="A0A194S0F1"/>
<dbReference type="PANTHER" id="PTHR12771">
    <property type="entry name" value="ENGULFMENT AND CELL MOTILITY"/>
    <property type="match status" value="1"/>
</dbReference>
<dbReference type="GO" id="GO:0006915">
    <property type="term" value="P:apoptotic process"/>
    <property type="evidence" value="ECO:0007669"/>
    <property type="project" value="UniProtKB-KW"/>
</dbReference>
<dbReference type="InterPro" id="IPR011993">
    <property type="entry name" value="PH-like_dom_sf"/>
</dbReference>
<evidence type="ECO:0000256" key="3">
    <source>
        <dbReference type="ARBA" id="ARBA00023036"/>
    </source>
</evidence>
<dbReference type="InterPro" id="IPR024574">
    <property type="entry name" value="ELMO_ARM"/>
</dbReference>
<dbReference type="GO" id="GO:0017124">
    <property type="term" value="F:SH3 domain binding"/>
    <property type="evidence" value="ECO:0007669"/>
    <property type="project" value="UniProtKB-KW"/>
</dbReference>
<dbReference type="RefSeq" id="XP_018270252.1">
    <property type="nucleotide sequence ID" value="XM_018417132.1"/>
</dbReference>
<keyword evidence="3" id="KW-0729">SH3-binding</keyword>
<dbReference type="Pfam" id="PF16457">
    <property type="entry name" value="PH_12"/>
    <property type="match status" value="1"/>
</dbReference>